<dbReference type="PANTHER" id="PTHR31126">
    <property type="entry name" value="TYROSINE-PROTEIN PHOSPHATASE"/>
    <property type="match status" value="1"/>
</dbReference>
<comment type="similarity">
    <text evidence="1">Belongs to the protein-tyrosine phosphatase family.</text>
</comment>
<name>A0A975ZPB3_9RHOB</name>
<sequence>MSIATPKGTLNFRPVAAFRAAGGHLLENSLYRSGAFGDVDAEGIAGLKALGLTTVFDLRAVREQTMTPSPMLNEAGFTIMSRAHDIRHGDLIELLKSENADVDALKGAMSQIYLRMPVEFSAVFGDVFRALIQRGPKLLVHCAAGKDRTGVVVALLLDLLGVSRGDIFADYLLTNQATEALVAKIDQRARAHDLPRMAPDVAVALSQAHADHLEAMFRGVEDSFGTTRDYAVRGLGLSVADIERLQHRLVA</sequence>
<dbReference type="Proteomes" id="UP000182932">
    <property type="component" value="Unassembled WGS sequence"/>
</dbReference>
<dbReference type="InterPro" id="IPR026893">
    <property type="entry name" value="Tyr/Ser_Pase_IphP-type"/>
</dbReference>
<dbReference type="InterPro" id="IPR016130">
    <property type="entry name" value="Tyr_Pase_AS"/>
</dbReference>
<feature type="domain" description="Tyrosine specific protein phosphatases" evidence="2">
    <location>
        <begin position="118"/>
        <end position="189"/>
    </location>
</feature>
<gene>
    <name evidence="3" type="ORF">SAMN04487940_11166</name>
</gene>
<dbReference type="SUPFAM" id="SSF52799">
    <property type="entry name" value="(Phosphotyrosine protein) phosphatases II"/>
    <property type="match status" value="1"/>
</dbReference>
<organism evidence="3 4">
    <name type="scientific">Marinovum algicola</name>
    <dbReference type="NCBI Taxonomy" id="42444"/>
    <lineage>
        <taxon>Bacteria</taxon>
        <taxon>Pseudomonadati</taxon>
        <taxon>Pseudomonadota</taxon>
        <taxon>Alphaproteobacteria</taxon>
        <taxon>Rhodobacterales</taxon>
        <taxon>Roseobacteraceae</taxon>
        <taxon>Marinovum</taxon>
    </lineage>
</organism>
<accession>A0A975ZPB3</accession>
<dbReference type="GO" id="GO:0004721">
    <property type="term" value="F:phosphoprotein phosphatase activity"/>
    <property type="evidence" value="ECO:0007669"/>
    <property type="project" value="InterPro"/>
</dbReference>
<dbReference type="InterPro" id="IPR029021">
    <property type="entry name" value="Prot-tyrosine_phosphatase-like"/>
</dbReference>
<keyword evidence="4" id="KW-1185">Reference proteome</keyword>
<dbReference type="AlphaFoldDB" id="A0A975ZPB3"/>
<dbReference type="Gene3D" id="3.90.190.10">
    <property type="entry name" value="Protein tyrosine phosphatase superfamily"/>
    <property type="match status" value="1"/>
</dbReference>
<proteinExistence type="inferred from homology"/>
<evidence type="ECO:0000313" key="4">
    <source>
        <dbReference type="Proteomes" id="UP000182932"/>
    </source>
</evidence>
<dbReference type="PROSITE" id="PS50056">
    <property type="entry name" value="TYR_PHOSPHATASE_2"/>
    <property type="match status" value="1"/>
</dbReference>
<evidence type="ECO:0000313" key="3">
    <source>
        <dbReference type="EMBL" id="SEJ82846.1"/>
    </source>
</evidence>
<dbReference type="GeneID" id="80819314"/>
<dbReference type="PROSITE" id="PS00383">
    <property type="entry name" value="TYR_PHOSPHATASE_1"/>
    <property type="match status" value="1"/>
</dbReference>
<dbReference type="RefSeq" id="WP_170850559.1">
    <property type="nucleotide sequence ID" value="NZ_FNYY01000011.1"/>
</dbReference>
<protein>
    <submittedName>
        <fullName evidence="3">Protein-tyrosine phosphatase</fullName>
    </submittedName>
</protein>
<dbReference type="InterPro" id="IPR000387">
    <property type="entry name" value="Tyr_Pase_dom"/>
</dbReference>
<dbReference type="PANTHER" id="PTHR31126:SF1">
    <property type="entry name" value="TYROSINE SPECIFIC PROTEIN PHOSPHATASES DOMAIN-CONTAINING PROTEIN"/>
    <property type="match status" value="1"/>
</dbReference>
<comment type="caution">
    <text evidence="3">The sequence shown here is derived from an EMBL/GenBank/DDBJ whole genome shotgun (WGS) entry which is preliminary data.</text>
</comment>
<evidence type="ECO:0000259" key="2">
    <source>
        <dbReference type="PROSITE" id="PS50056"/>
    </source>
</evidence>
<dbReference type="Pfam" id="PF13350">
    <property type="entry name" value="Y_phosphatase3"/>
    <property type="match status" value="1"/>
</dbReference>
<reference evidence="3 4" key="1">
    <citation type="submission" date="2016-10" db="EMBL/GenBank/DDBJ databases">
        <authorList>
            <person name="Varghese N."/>
            <person name="Submissions S."/>
        </authorList>
    </citation>
    <scope>NUCLEOTIDE SEQUENCE [LARGE SCALE GENOMIC DNA]</scope>
    <source>
        <strain evidence="3 4">FF3</strain>
    </source>
</reference>
<evidence type="ECO:0000256" key="1">
    <source>
        <dbReference type="ARBA" id="ARBA00009580"/>
    </source>
</evidence>
<dbReference type="EMBL" id="FNYY01000011">
    <property type="protein sequence ID" value="SEJ82846.1"/>
    <property type="molecule type" value="Genomic_DNA"/>
</dbReference>